<feature type="signal peptide" evidence="1">
    <location>
        <begin position="1"/>
        <end position="24"/>
    </location>
</feature>
<feature type="chain" id="PRO_5019202847" evidence="1">
    <location>
        <begin position="25"/>
        <end position="135"/>
    </location>
</feature>
<keyword evidence="3" id="KW-1185">Reference proteome</keyword>
<proteinExistence type="predicted"/>
<reference evidence="3" key="2">
    <citation type="journal article" date="2017" name="Nat. Plants">
        <title>The Aegilops tauschii genome reveals multiple impacts of transposons.</title>
        <authorList>
            <person name="Zhao G."/>
            <person name="Zou C."/>
            <person name="Li K."/>
            <person name="Wang K."/>
            <person name="Li T."/>
            <person name="Gao L."/>
            <person name="Zhang X."/>
            <person name="Wang H."/>
            <person name="Yang Z."/>
            <person name="Liu X."/>
            <person name="Jiang W."/>
            <person name="Mao L."/>
            <person name="Kong X."/>
            <person name="Jiao Y."/>
            <person name="Jia J."/>
        </authorList>
    </citation>
    <scope>NUCLEOTIDE SEQUENCE [LARGE SCALE GENOMIC DNA]</scope>
    <source>
        <strain evidence="3">cv. AL8/78</strain>
    </source>
</reference>
<dbReference type="AlphaFoldDB" id="A0A453DNK5"/>
<evidence type="ECO:0000313" key="2">
    <source>
        <dbReference type="EnsemblPlants" id="AET3Gv20010700.1"/>
    </source>
</evidence>
<evidence type="ECO:0000256" key="1">
    <source>
        <dbReference type="SAM" id="SignalP"/>
    </source>
</evidence>
<sequence>MATSRASLLAVVAVFSMLFMSSLGNPRPLCSDCDPQCTTNCTAEAKIPCRSYCDFSPQRECERQVFGRCTEDGICCSSNGTCTCDCDTVAKNGCERVSDNSRNCHACTGGIIGQCYHPCYNDCSHNCKKKGCHHA</sequence>
<dbReference type="EnsemblPlants" id="AET3Gv20010700.1">
    <property type="protein sequence ID" value="AET3Gv20010700.1"/>
    <property type="gene ID" value="AET3Gv20010700"/>
</dbReference>
<dbReference type="Proteomes" id="UP000015105">
    <property type="component" value="Chromosome 3D"/>
</dbReference>
<evidence type="ECO:0000313" key="3">
    <source>
        <dbReference type="Proteomes" id="UP000015105"/>
    </source>
</evidence>
<accession>A0A453DNK5</accession>
<organism evidence="2 3">
    <name type="scientific">Aegilops tauschii subsp. strangulata</name>
    <name type="common">Goatgrass</name>
    <dbReference type="NCBI Taxonomy" id="200361"/>
    <lineage>
        <taxon>Eukaryota</taxon>
        <taxon>Viridiplantae</taxon>
        <taxon>Streptophyta</taxon>
        <taxon>Embryophyta</taxon>
        <taxon>Tracheophyta</taxon>
        <taxon>Spermatophyta</taxon>
        <taxon>Magnoliopsida</taxon>
        <taxon>Liliopsida</taxon>
        <taxon>Poales</taxon>
        <taxon>Poaceae</taxon>
        <taxon>BOP clade</taxon>
        <taxon>Pooideae</taxon>
        <taxon>Triticodae</taxon>
        <taxon>Triticeae</taxon>
        <taxon>Triticinae</taxon>
        <taxon>Aegilops</taxon>
    </lineage>
</organism>
<reference evidence="2" key="5">
    <citation type="journal article" date="2021" name="G3 (Bethesda)">
        <title>Aegilops tauschii genome assembly Aet v5.0 features greater sequence contiguity and improved annotation.</title>
        <authorList>
            <person name="Wang L."/>
            <person name="Zhu T."/>
            <person name="Rodriguez J.C."/>
            <person name="Deal K.R."/>
            <person name="Dubcovsky J."/>
            <person name="McGuire P.E."/>
            <person name="Lux T."/>
            <person name="Spannagl M."/>
            <person name="Mayer K.F.X."/>
            <person name="Baldrich P."/>
            <person name="Meyers B.C."/>
            <person name="Huo N."/>
            <person name="Gu Y.Q."/>
            <person name="Zhou H."/>
            <person name="Devos K.M."/>
            <person name="Bennetzen J.L."/>
            <person name="Unver T."/>
            <person name="Budak H."/>
            <person name="Gulick P.J."/>
            <person name="Galiba G."/>
            <person name="Kalapos B."/>
            <person name="Nelson D.R."/>
            <person name="Li P."/>
            <person name="You F.M."/>
            <person name="Luo M.C."/>
            <person name="Dvorak J."/>
        </authorList>
    </citation>
    <scope>NUCLEOTIDE SEQUENCE [LARGE SCALE GENOMIC DNA]</scope>
    <source>
        <strain evidence="2">cv. AL8/78</strain>
    </source>
</reference>
<dbReference type="Gramene" id="AET3Gv20010700.1">
    <property type="protein sequence ID" value="AET3Gv20010700.1"/>
    <property type="gene ID" value="AET3Gv20010700"/>
</dbReference>
<protein>
    <submittedName>
        <fullName evidence="2">Uncharacterized protein</fullName>
    </submittedName>
</protein>
<reference evidence="3" key="1">
    <citation type="journal article" date="2014" name="Science">
        <title>Ancient hybridizations among the ancestral genomes of bread wheat.</title>
        <authorList>
            <consortium name="International Wheat Genome Sequencing Consortium,"/>
            <person name="Marcussen T."/>
            <person name="Sandve S.R."/>
            <person name="Heier L."/>
            <person name="Spannagl M."/>
            <person name="Pfeifer M."/>
            <person name="Jakobsen K.S."/>
            <person name="Wulff B.B."/>
            <person name="Steuernagel B."/>
            <person name="Mayer K.F."/>
            <person name="Olsen O.A."/>
        </authorList>
    </citation>
    <scope>NUCLEOTIDE SEQUENCE [LARGE SCALE GENOMIC DNA]</scope>
    <source>
        <strain evidence="3">cv. AL8/78</strain>
    </source>
</reference>
<reference evidence="2" key="4">
    <citation type="submission" date="2019-03" db="UniProtKB">
        <authorList>
            <consortium name="EnsemblPlants"/>
        </authorList>
    </citation>
    <scope>IDENTIFICATION</scope>
</reference>
<reference evidence="2" key="3">
    <citation type="journal article" date="2017" name="Nature">
        <title>Genome sequence of the progenitor of the wheat D genome Aegilops tauschii.</title>
        <authorList>
            <person name="Luo M.C."/>
            <person name="Gu Y.Q."/>
            <person name="Puiu D."/>
            <person name="Wang H."/>
            <person name="Twardziok S.O."/>
            <person name="Deal K.R."/>
            <person name="Huo N."/>
            <person name="Zhu T."/>
            <person name="Wang L."/>
            <person name="Wang Y."/>
            <person name="McGuire P.E."/>
            <person name="Liu S."/>
            <person name="Long H."/>
            <person name="Ramasamy R.K."/>
            <person name="Rodriguez J.C."/>
            <person name="Van S.L."/>
            <person name="Yuan L."/>
            <person name="Wang Z."/>
            <person name="Xia Z."/>
            <person name="Xiao L."/>
            <person name="Anderson O.D."/>
            <person name="Ouyang S."/>
            <person name="Liang Y."/>
            <person name="Zimin A.V."/>
            <person name="Pertea G."/>
            <person name="Qi P."/>
            <person name="Bennetzen J.L."/>
            <person name="Dai X."/>
            <person name="Dawson M.W."/>
            <person name="Muller H.G."/>
            <person name="Kugler K."/>
            <person name="Rivarola-Duarte L."/>
            <person name="Spannagl M."/>
            <person name="Mayer K.F.X."/>
            <person name="Lu F.H."/>
            <person name="Bevan M.W."/>
            <person name="Leroy P."/>
            <person name="Li P."/>
            <person name="You F.M."/>
            <person name="Sun Q."/>
            <person name="Liu Z."/>
            <person name="Lyons E."/>
            <person name="Wicker T."/>
            <person name="Salzberg S.L."/>
            <person name="Devos K.M."/>
            <person name="Dvorak J."/>
        </authorList>
    </citation>
    <scope>NUCLEOTIDE SEQUENCE [LARGE SCALE GENOMIC DNA]</scope>
    <source>
        <strain evidence="2">cv. AL8/78</strain>
    </source>
</reference>
<keyword evidence="1" id="KW-0732">Signal</keyword>
<name>A0A453DNK5_AEGTS</name>